<comment type="similarity">
    <text evidence="7">Belongs to the binding-protein-dependent transport system permease family.</text>
</comment>
<keyword evidence="4 7" id="KW-0812">Transmembrane</keyword>
<comment type="subcellular location">
    <subcellularLocation>
        <location evidence="1 7">Cell membrane</location>
        <topology evidence="1 7">Multi-pass membrane protein</topology>
    </subcellularLocation>
</comment>
<dbReference type="EMBL" id="QRIM01000015">
    <property type="protein sequence ID" value="RHG59221.1"/>
    <property type="molecule type" value="Genomic_DNA"/>
</dbReference>
<evidence type="ECO:0000256" key="2">
    <source>
        <dbReference type="ARBA" id="ARBA00022448"/>
    </source>
</evidence>
<feature type="transmembrane region" description="Helical" evidence="7">
    <location>
        <begin position="102"/>
        <end position="121"/>
    </location>
</feature>
<gene>
    <name evidence="9" type="ORF">DW252_12515</name>
</gene>
<dbReference type="GO" id="GO:0055085">
    <property type="term" value="P:transmembrane transport"/>
    <property type="evidence" value="ECO:0007669"/>
    <property type="project" value="InterPro"/>
</dbReference>
<evidence type="ECO:0000256" key="5">
    <source>
        <dbReference type="ARBA" id="ARBA00022989"/>
    </source>
</evidence>
<dbReference type="PROSITE" id="PS50928">
    <property type="entry name" value="ABC_TM1"/>
    <property type="match status" value="1"/>
</dbReference>
<comment type="caution">
    <text evidence="9">The sequence shown here is derived from an EMBL/GenBank/DDBJ whole genome shotgun (WGS) entry which is preliminary data.</text>
</comment>
<keyword evidence="5 7" id="KW-1133">Transmembrane helix</keyword>
<reference evidence="9 10" key="1">
    <citation type="submission" date="2018-08" db="EMBL/GenBank/DDBJ databases">
        <title>A genome reference for cultivated species of the human gut microbiota.</title>
        <authorList>
            <person name="Zou Y."/>
            <person name="Xue W."/>
            <person name="Luo G."/>
        </authorList>
    </citation>
    <scope>NUCLEOTIDE SEQUENCE [LARGE SCALE GENOMIC DNA]</scope>
    <source>
        <strain evidence="9 10">AM22-12LB</strain>
    </source>
</reference>
<dbReference type="AlphaFoldDB" id="A0A3R6HAU6"/>
<dbReference type="Gene3D" id="1.10.3720.10">
    <property type="entry name" value="MetI-like"/>
    <property type="match status" value="1"/>
</dbReference>
<dbReference type="RefSeq" id="WP_118218883.1">
    <property type="nucleotide sequence ID" value="NZ_QRIM01000015.1"/>
</dbReference>
<dbReference type="Proteomes" id="UP000286595">
    <property type="component" value="Unassembled WGS sequence"/>
</dbReference>
<evidence type="ECO:0000256" key="4">
    <source>
        <dbReference type="ARBA" id="ARBA00022692"/>
    </source>
</evidence>
<evidence type="ECO:0000256" key="3">
    <source>
        <dbReference type="ARBA" id="ARBA00022475"/>
    </source>
</evidence>
<feature type="domain" description="ABC transmembrane type-1" evidence="8">
    <location>
        <begin position="95"/>
        <end position="304"/>
    </location>
</feature>
<keyword evidence="6 7" id="KW-0472">Membrane</keyword>
<feature type="transmembrane region" description="Helical" evidence="7">
    <location>
        <begin position="175"/>
        <end position="195"/>
    </location>
</feature>
<protein>
    <submittedName>
        <fullName evidence="9">ABC transporter permease</fullName>
    </submittedName>
</protein>
<feature type="transmembrane region" description="Helical" evidence="7">
    <location>
        <begin position="287"/>
        <end position="307"/>
    </location>
</feature>
<evidence type="ECO:0000256" key="7">
    <source>
        <dbReference type="RuleBase" id="RU363032"/>
    </source>
</evidence>
<dbReference type="SUPFAM" id="SSF161098">
    <property type="entry name" value="MetI-like"/>
    <property type="match status" value="1"/>
</dbReference>
<evidence type="ECO:0000313" key="10">
    <source>
        <dbReference type="Proteomes" id="UP000286595"/>
    </source>
</evidence>
<sequence>MLKYTLRRFVEMLFTLFLIATATFFMLEAIPGNPLSERADRMPKQAREALYAKYGLDRPVMERYVKQMTNMMKGDFGESIVYAGQTVGKLIRTRLPVSARLGLQQMLLGVTVGLLLGILAAMKRGTVADYLVVGLTVFLISVPHLVFGLLLQKIFAGTLGWFPIIGWPEGKDLWIGGWKYTVLPTLTGCFGYIAVYARLIKTSMLDVVNQEYILTAESKGLSKGAIIRRHILRNSFIPVMTQLPLTIAMCITGSFFIENIFSIPGIGQYYVTAVNNQDLPIVLGETVLLAVLYIIVLFLTDILYVAVDPRIQLPDHKKR</sequence>
<evidence type="ECO:0000256" key="1">
    <source>
        <dbReference type="ARBA" id="ARBA00004651"/>
    </source>
</evidence>
<dbReference type="Pfam" id="PF19300">
    <property type="entry name" value="BPD_transp_1_N"/>
    <property type="match status" value="1"/>
</dbReference>
<evidence type="ECO:0000259" key="8">
    <source>
        <dbReference type="PROSITE" id="PS50928"/>
    </source>
</evidence>
<keyword evidence="3" id="KW-1003">Cell membrane</keyword>
<evidence type="ECO:0000313" key="9">
    <source>
        <dbReference type="EMBL" id="RHG59221.1"/>
    </source>
</evidence>
<accession>A0A3R6HAU6</accession>
<dbReference type="GO" id="GO:0005886">
    <property type="term" value="C:plasma membrane"/>
    <property type="evidence" value="ECO:0007669"/>
    <property type="project" value="UniProtKB-SubCell"/>
</dbReference>
<dbReference type="Pfam" id="PF00528">
    <property type="entry name" value="BPD_transp_1"/>
    <property type="match status" value="1"/>
</dbReference>
<proteinExistence type="inferred from homology"/>
<organism evidence="9 10">
    <name type="scientific">Coprococcus comes</name>
    <dbReference type="NCBI Taxonomy" id="410072"/>
    <lineage>
        <taxon>Bacteria</taxon>
        <taxon>Bacillati</taxon>
        <taxon>Bacillota</taxon>
        <taxon>Clostridia</taxon>
        <taxon>Lachnospirales</taxon>
        <taxon>Lachnospiraceae</taxon>
        <taxon>Coprococcus</taxon>
    </lineage>
</organism>
<dbReference type="InterPro" id="IPR045621">
    <property type="entry name" value="BPD_transp_1_N"/>
</dbReference>
<dbReference type="PANTHER" id="PTHR30465:SF74">
    <property type="entry name" value="OLIGOPEPTIDE TRANSPORT SYSTEM PERMEASE PROTEIN OPPB"/>
    <property type="match status" value="1"/>
</dbReference>
<dbReference type="InterPro" id="IPR035906">
    <property type="entry name" value="MetI-like_sf"/>
</dbReference>
<dbReference type="CDD" id="cd06261">
    <property type="entry name" value="TM_PBP2"/>
    <property type="match status" value="1"/>
</dbReference>
<evidence type="ECO:0000256" key="6">
    <source>
        <dbReference type="ARBA" id="ARBA00023136"/>
    </source>
</evidence>
<name>A0A3R6HAU6_9FIRM</name>
<dbReference type="InterPro" id="IPR000515">
    <property type="entry name" value="MetI-like"/>
</dbReference>
<dbReference type="PANTHER" id="PTHR30465">
    <property type="entry name" value="INNER MEMBRANE ABC TRANSPORTER"/>
    <property type="match status" value="1"/>
</dbReference>
<feature type="transmembrane region" description="Helical" evidence="7">
    <location>
        <begin position="236"/>
        <end position="257"/>
    </location>
</feature>
<feature type="transmembrane region" description="Helical" evidence="7">
    <location>
        <begin position="130"/>
        <end position="155"/>
    </location>
</feature>
<keyword evidence="2 7" id="KW-0813">Transport</keyword>